<proteinExistence type="predicted"/>
<dbReference type="OrthoDB" id="2449751at2759"/>
<evidence type="ECO:0000313" key="1">
    <source>
        <dbReference type="EMBL" id="CAG8722393.1"/>
    </source>
</evidence>
<sequence length="97" mass="11718">QRTIAELRCQFNELNRQTNQIENEDARQQRDSQIVKKKDSAMKSFFSSIKQQDKSNEQTEFDKYLLLPRIDQTEENDLLYWWKQQKSNFLILCTLAK</sequence>
<comment type="caution">
    <text evidence="1">The sequence shown here is derived from an EMBL/GenBank/DDBJ whole genome shotgun (WGS) entry which is preliminary data.</text>
</comment>
<dbReference type="Proteomes" id="UP000789396">
    <property type="component" value="Unassembled WGS sequence"/>
</dbReference>
<name>A0A9N9I6M9_9GLOM</name>
<organism evidence="1 2">
    <name type="scientific">Racocetra fulgida</name>
    <dbReference type="NCBI Taxonomy" id="60492"/>
    <lineage>
        <taxon>Eukaryota</taxon>
        <taxon>Fungi</taxon>
        <taxon>Fungi incertae sedis</taxon>
        <taxon>Mucoromycota</taxon>
        <taxon>Glomeromycotina</taxon>
        <taxon>Glomeromycetes</taxon>
        <taxon>Diversisporales</taxon>
        <taxon>Gigasporaceae</taxon>
        <taxon>Racocetra</taxon>
    </lineage>
</organism>
<dbReference type="EMBL" id="CAJVPZ010025430">
    <property type="protein sequence ID" value="CAG8722393.1"/>
    <property type="molecule type" value="Genomic_DNA"/>
</dbReference>
<keyword evidence="2" id="KW-1185">Reference proteome</keyword>
<gene>
    <name evidence="1" type="ORF">RFULGI_LOCUS11552</name>
</gene>
<reference evidence="1" key="1">
    <citation type="submission" date="2021-06" db="EMBL/GenBank/DDBJ databases">
        <authorList>
            <person name="Kallberg Y."/>
            <person name="Tangrot J."/>
            <person name="Rosling A."/>
        </authorList>
    </citation>
    <scope>NUCLEOTIDE SEQUENCE</scope>
    <source>
        <strain evidence="1">IN212</strain>
    </source>
</reference>
<feature type="non-terminal residue" evidence="1">
    <location>
        <position position="1"/>
    </location>
</feature>
<feature type="non-terminal residue" evidence="1">
    <location>
        <position position="97"/>
    </location>
</feature>
<accession>A0A9N9I6M9</accession>
<dbReference type="AlphaFoldDB" id="A0A9N9I6M9"/>
<protein>
    <submittedName>
        <fullName evidence="1">4884_t:CDS:1</fullName>
    </submittedName>
</protein>
<evidence type="ECO:0000313" key="2">
    <source>
        <dbReference type="Proteomes" id="UP000789396"/>
    </source>
</evidence>